<dbReference type="Proteomes" id="UP000317422">
    <property type="component" value="Unassembled WGS sequence"/>
</dbReference>
<dbReference type="InterPro" id="IPR021401">
    <property type="entry name" value="DUF3040"/>
</dbReference>
<gene>
    <name evidence="3" type="ORF">FHX37_1441</name>
</gene>
<dbReference type="EMBL" id="VFQC01000001">
    <property type="protein sequence ID" value="TQN31534.1"/>
    <property type="molecule type" value="Genomic_DNA"/>
</dbReference>
<evidence type="ECO:0000256" key="2">
    <source>
        <dbReference type="SAM" id="Phobius"/>
    </source>
</evidence>
<evidence type="ECO:0000256" key="1">
    <source>
        <dbReference type="SAM" id="MobiDB-lite"/>
    </source>
</evidence>
<keyword evidence="4" id="KW-1185">Reference proteome</keyword>
<accession>A0A543NIF4</accession>
<keyword evidence="2" id="KW-0812">Transmembrane</keyword>
<proteinExistence type="predicted"/>
<evidence type="ECO:0000313" key="3">
    <source>
        <dbReference type="EMBL" id="TQN31534.1"/>
    </source>
</evidence>
<reference evidence="3 4" key="1">
    <citation type="submission" date="2019-06" db="EMBL/GenBank/DDBJ databases">
        <title>Sequencing the genomes of 1000 actinobacteria strains.</title>
        <authorList>
            <person name="Klenk H.-P."/>
        </authorList>
    </citation>
    <scope>NUCLEOTIDE SEQUENCE [LARGE SCALE GENOMIC DNA]</scope>
    <source>
        <strain evidence="3 4">DSM 45015</strain>
    </source>
</reference>
<evidence type="ECO:0000313" key="4">
    <source>
        <dbReference type="Proteomes" id="UP000317422"/>
    </source>
</evidence>
<dbReference type="AlphaFoldDB" id="A0A543NIF4"/>
<organism evidence="3 4">
    <name type="scientific">Haloactinospora alba</name>
    <dbReference type="NCBI Taxonomy" id="405555"/>
    <lineage>
        <taxon>Bacteria</taxon>
        <taxon>Bacillati</taxon>
        <taxon>Actinomycetota</taxon>
        <taxon>Actinomycetes</taxon>
        <taxon>Streptosporangiales</taxon>
        <taxon>Nocardiopsidaceae</taxon>
        <taxon>Haloactinospora</taxon>
    </lineage>
</organism>
<feature type="region of interest" description="Disordered" evidence="1">
    <location>
        <begin position="74"/>
        <end position="97"/>
    </location>
</feature>
<keyword evidence="2" id="KW-0472">Membrane</keyword>
<dbReference type="Pfam" id="PF11239">
    <property type="entry name" value="DUF3040"/>
    <property type="match status" value="1"/>
</dbReference>
<sequence>MALREYERRILAEIEQHLSEEEPQLASRFAEFGTRETTPDREAKPDGWKPWLVAGAIAVFVIGVLVVLLVATPSAPQPEQTTPGTVPESVVPENGAE</sequence>
<comment type="caution">
    <text evidence="3">The sequence shown here is derived from an EMBL/GenBank/DDBJ whole genome shotgun (WGS) entry which is preliminary data.</text>
</comment>
<dbReference type="RefSeq" id="WP_141922940.1">
    <property type="nucleotide sequence ID" value="NZ_VFQC01000001.1"/>
</dbReference>
<name>A0A543NIF4_9ACTN</name>
<keyword evidence="2" id="KW-1133">Transmembrane helix</keyword>
<feature type="transmembrane region" description="Helical" evidence="2">
    <location>
        <begin position="51"/>
        <end position="71"/>
    </location>
</feature>
<dbReference type="OrthoDB" id="4339071at2"/>
<protein>
    <submittedName>
        <fullName evidence="3">DUF3040 family protein</fullName>
    </submittedName>
</protein>